<gene>
    <name evidence="2" type="ORF">O181_100150</name>
</gene>
<accession>A0A9Q3PGK4</accession>
<sequence length="111" mass="12282">MNFPNHNAYDQPIGGSSSGPNQFEQMKNVISKRDEVIAAFMHQAEDEDKAKNNPWESNETQTKGKGKGQSTPFQNQLPQGPLPRSNTPKTTLKPKSKIHNVSKVQSSPNAH</sequence>
<name>A0A9Q3PGK4_9BASI</name>
<feature type="compositionally biased region" description="Polar residues" evidence="1">
    <location>
        <begin position="54"/>
        <end position="90"/>
    </location>
</feature>
<dbReference type="Proteomes" id="UP000765509">
    <property type="component" value="Unassembled WGS sequence"/>
</dbReference>
<organism evidence="2 3">
    <name type="scientific">Austropuccinia psidii MF-1</name>
    <dbReference type="NCBI Taxonomy" id="1389203"/>
    <lineage>
        <taxon>Eukaryota</taxon>
        <taxon>Fungi</taxon>
        <taxon>Dikarya</taxon>
        <taxon>Basidiomycota</taxon>
        <taxon>Pucciniomycotina</taxon>
        <taxon>Pucciniomycetes</taxon>
        <taxon>Pucciniales</taxon>
        <taxon>Sphaerophragmiaceae</taxon>
        <taxon>Austropuccinia</taxon>
    </lineage>
</organism>
<evidence type="ECO:0000313" key="3">
    <source>
        <dbReference type="Proteomes" id="UP000765509"/>
    </source>
</evidence>
<reference evidence="2" key="1">
    <citation type="submission" date="2021-03" db="EMBL/GenBank/DDBJ databases">
        <title>Draft genome sequence of rust myrtle Austropuccinia psidii MF-1, a brazilian biotype.</title>
        <authorList>
            <person name="Quecine M.C."/>
            <person name="Pachon D.M.R."/>
            <person name="Bonatelli M.L."/>
            <person name="Correr F.H."/>
            <person name="Franceschini L.M."/>
            <person name="Leite T.F."/>
            <person name="Margarido G.R.A."/>
            <person name="Almeida C.A."/>
            <person name="Ferrarezi J.A."/>
            <person name="Labate C.A."/>
        </authorList>
    </citation>
    <scope>NUCLEOTIDE SEQUENCE</scope>
    <source>
        <strain evidence="2">MF-1</strain>
    </source>
</reference>
<comment type="caution">
    <text evidence="2">The sequence shown here is derived from an EMBL/GenBank/DDBJ whole genome shotgun (WGS) entry which is preliminary data.</text>
</comment>
<protein>
    <submittedName>
        <fullName evidence="2">Uncharacterized protein</fullName>
    </submittedName>
</protein>
<feature type="compositionally biased region" description="Polar residues" evidence="1">
    <location>
        <begin position="14"/>
        <end position="25"/>
    </location>
</feature>
<feature type="compositionally biased region" description="Polar residues" evidence="1">
    <location>
        <begin position="102"/>
        <end position="111"/>
    </location>
</feature>
<dbReference type="EMBL" id="AVOT02069567">
    <property type="protein sequence ID" value="MBW0560435.1"/>
    <property type="molecule type" value="Genomic_DNA"/>
</dbReference>
<evidence type="ECO:0000256" key="1">
    <source>
        <dbReference type="SAM" id="MobiDB-lite"/>
    </source>
</evidence>
<dbReference type="AlphaFoldDB" id="A0A9Q3PGK4"/>
<feature type="region of interest" description="Disordered" evidence="1">
    <location>
        <begin position="1"/>
        <end position="111"/>
    </location>
</feature>
<evidence type="ECO:0000313" key="2">
    <source>
        <dbReference type="EMBL" id="MBW0560435.1"/>
    </source>
</evidence>
<keyword evidence="3" id="KW-1185">Reference proteome</keyword>
<proteinExistence type="predicted"/>